<organism evidence="1 2">
    <name type="scientific">Batillaria attramentaria</name>
    <dbReference type="NCBI Taxonomy" id="370345"/>
    <lineage>
        <taxon>Eukaryota</taxon>
        <taxon>Metazoa</taxon>
        <taxon>Spiralia</taxon>
        <taxon>Lophotrochozoa</taxon>
        <taxon>Mollusca</taxon>
        <taxon>Gastropoda</taxon>
        <taxon>Caenogastropoda</taxon>
        <taxon>Sorbeoconcha</taxon>
        <taxon>Cerithioidea</taxon>
        <taxon>Batillariidae</taxon>
        <taxon>Batillaria</taxon>
    </lineage>
</organism>
<reference evidence="1 2" key="1">
    <citation type="journal article" date="2023" name="Sci. Data">
        <title>Genome assembly of the Korean intertidal mud-creeper Batillaria attramentaria.</title>
        <authorList>
            <person name="Patra A.K."/>
            <person name="Ho P.T."/>
            <person name="Jun S."/>
            <person name="Lee S.J."/>
            <person name="Kim Y."/>
            <person name="Won Y.J."/>
        </authorList>
    </citation>
    <scope>NUCLEOTIDE SEQUENCE [LARGE SCALE GENOMIC DNA]</scope>
    <source>
        <strain evidence="1">Wonlab-2016</strain>
    </source>
</reference>
<proteinExistence type="predicted"/>
<evidence type="ECO:0000313" key="2">
    <source>
        <dbReference type="Proteomes" id="UP001519460"/>
    </source>
</evidence>
<comment type="caution">
    <text evidence="1">The sequence shown here is derived from an EMBL/GenBank/DDBJ whole genome shotgun (WGS) entry which is preliminary data.</text>
</comment>
<sequence>MTLITKNVNAKETNICPHKKQGIQETRTTADNQAKKKVRKGGEKVQSFLTGTARTVVDIKTLVTTAHFSTTTICFADALGVIRTLGGVRAVATCIDFYKEKTKIGYSYLDRFNSHSKTRKMFR</sequence>
<keyword evidence="2" id="KW-1185">Reference proteome</keyword>
<name>A0ABD0J8E0_9CAEN</name>
<dbReference type="EMBL" id="JACVVK020000582">
    <property type="protein sequence ID" value="KAK7464625.1"/>
    <property type="molecule type" value="Genomic_DNA"/>
</dbReference>
<protein>
    <submittedName>
        <fullName evidence="1">Uncharacterized protein</fullName>
    </submittedName>
</protein>
<dbReference type="Proteomes" id="UP001519460">
    <property type="component" value="Unassembled WGS sequence"/>
</dbReference>
<dbReference type="AlphaFoldDB" id="A0ABD0J8E0"/>
<gene>
    <name evidence="1" type="ORF">BaRGS_00037825</name>
</gene>
<accession>A0ABD0J8E0</accession>
<evidence type="ECO:0000313" key="1">
    <source>
        <dbReference type="EMBL" id="KAK7464625.1"/>
    </source>
</evidence>